<keyword evidence="3 9" id="KW-0812">Transmembrane</keyword>
<feature type="transmembrane region" description="Helical" evidence="9">
    <location>
        <begin position="6"/>
        <end position="24"/>
    </location>
</feature>
<comment type="subcellular location">
    <subcellularLocation>
        <location evidence="1">Membrane</location>
        <topology evidence="1">Multi-pass membrane protein</topology>
    </subcellularLocation>
</comment>
<evidence type="ECO:0000256" key="6">
    <source>
        <dbReference type="ARBA" id="ARBA00023180"/>
    </source>
</evidence>
<feature type="transmembrane region" description="Helical" evidence="9">
    <location>
        <begin position="193"/>
        <end position="210"/>
    </location>
</feature>
<dbReference type="PANTHER" id="PTHR23294:SF0">
    <property type="entry name" value="UNC93-LIKE PROTEIN MFSD11"/>
    <property type="match status" value="1"/>
</dbReference>
<keyword evidence="5 9" id="KW-0472">Membrane</keyword>
<reference evidence="10 11" key="2">
    <citation type="submission" date="2019-01" db="EMBL/GenBank/DDBJ databases">
        <title>The decoding of complex shrimp genome reveals the adaptation for benthos swimmer, frequently molting mechanism and breeding impact on genome.</title>
        <authorList>
            <person name="Sun Y."/>
            <person name="Gao Y."/>
            <person name="Yu Y."/>
        </authorList>
    </citation>
    <scope>NUCLEOTIDE SEQUENCE [LARGE SCALE GENOMIC DNA]</scope>
    <source>
        <tissue evidence="10">Muscle</tissue>
    </source>
</reference>
<organism evidence="10 11">
    <name type="scientific">Penaeus vannamei</name>
    <name type="common">Whiteleg shrimp</name>
    <name type="synonym">Litopenaeus vannamei</name>
    <dbReference type="NCBI Taxonomy" id="6689"/>
    <lineage>
        <taxon>Eukaryota</taxon>
        <taxon>Metazoa</taxon>
        <taxon>Ecdysozoa</taxon>
        <taxon>Arthropoda</taxon>
        <taxon>Crustacea</taxon>
        <taxon>Multicrustacea</taxon>
        <taxon>Malacostraca</taxon>
        <taxon>Eumalacostraca</taxon>
        <taxon>Eucarida</taxon>
        <taxon>Decapoda</taxon>
        <taxon>Dendrobranchiata</taxon>
        <taxon>Penaeoidea</taxon>
        <taxon>Penaeidae</taxon>
        <taxon>Penaeus</taxon>
    </lineage>
</organism>
<dbReference type="InterPro" id="IPR010291">
    <property type="entry name" value="Ion_channel_UNC-93"/>
</dbReference>
<feature type="transmembrane region" description="Helical" evidence="9">
    <location>
        <begin position="137"/>
        <end position="158"/>
    </location>
</feature>
<feature type="transmembrane region" description="Helical" evidence="9">
    <location>
        <begin position="264"/>
        <end position="283"/>
    </location>
</feature>
<comment type="similarity">
    <text evidence="2">Belongs to the unc-93 family.</text>
</comment>
<protein>
    <recommendedName>
        <fullName evidence="7">UNC93-like protein MFSD11</fullName>
    </recommendedName>
    <alternativeName>
        <fullName evidence="8">Major facilitator superfamily domain-containing protein 11</fullName>
    </alternativeName>
</protein>
<dbReference type="EMBL" id="QCYY01000493">
    <property type="protein sequence ID" value="ROT84817.1"/>
    <property type="molecule type" value="Genomic_DNA"/>
</dbReference>
<dbReference type="STRING" id="6689.A0A423U7Y1"/>
<evidence type="ECO:0000256" key="3">
    <source>
        <dbReference type="ARBA" id="ARBA00022692"/>
    </source>
</evidence>
<keyword evidence="11" id="KW-1185">Reference proteome</keyword>
<dbReference type="AlphaFoldDB" id="A0A423U7Y1"/>
<evidence type="ECO:0000256" key="8">
    <source>
        <dbReference type="ARBA" id="ARBA00041910"/>
    </source>
</evidence>
<feature type="transmembrane region" description="Helical" evidence="9">
    <location>
        <begin position="99"/>
        <end position="117"/>
    </location>
</feature>
<accession>A0A423U7Y1</accession>
<name>A0A423U7Y1_PENVA</name>
<dbReference type="OrthoDB" id="196103at2759"/>
<evidence type="ECO:0000313" key="11">
    <source>
        <dbReference type="Proteomes" id="UP000283509"/>
    </source>
</evidence>
<dbReference type="InterPro" id="IPR036259">
    <property type="entry name" value="MFS_trans_sf"/>
</dbReference>
<feature type="transmembrane region" description="Helical" evidence="9">
    <location>
        <begin position="45"/>
        <end position="64"/>
    </location>
</feature>
<dbReference type="SUPFAM" id="SSF103473">
    <property type="entry name" value="MFS general substrate transporter"/>
    <property type="match status" value="1"/>
</dbReference>
<dbReference type="Pfam" id="PF05978">
    <property type="entry name" value="UNC-93"/>
    <property type="match status" value="2"/>
</dbReference>
<evidence type="ECO:0000313" key="10">
    <source>
        <dbReference type="EMBL" id="ROT84817.1"/>
    </source>
</evidence>
<comment type="caution">
    <text evidence="10">The sequence shown here is derived from an EMBL/GenBank/DDBJ whole genome shotgun (WGS) entry which is preliminary data.</text>
</comment>
<feature type="transmembrane region" description="Helical" evidence="9">
    <location>
        <begin position="76"/>
        <end position="94"/>
    </location>
</feature>
<feature type="transmembrane region" description="Helical" evidence="9">
    <location>
        <begin position="230"/>
        <end position="252"/>
    </location>
</feature>
<dbReference type="PANTHER" id="PTHR23294">
    <property type="entry name" value="ET TRANSLATION PRODUCT-RELATED"/>
    <property type="match status" value="1"/>
</dbReference>
<sequence>MERTTFSVVVLGVAFMFIFTSFQTQGNMQQVVIKSIQRDDSNFKGSGYISLAVIYAVFATFNWLAPSCLSFLGPKLTMIVGGVTYVIFIASFLWPQTWLLYLSSVLIGVGAALIWTGQGNYLTLMSERDTIARNSGIFWALFQSSLLFGNIFVFYMFMGKDVIDAGTRLVDDMGGPPLDALKKSFELFKTRDMILLSATFFYTGLSLSFFSGVYSTCVGSTLRFSDPTRLVGISGMCIGIGEISGGAIFVIFADKTVKKGRDPVVLIGFLTHLLAFFLIFLNLPTKSPLDRTFDPSFFPGGQPSEFVALLCSTMLGFGDACFNTQIYSILGSIYQDNSGPAFALYKFTQSLSAAACFFYSSVLELHWQLDILTAFCMVGTMTFCIVEWKVQVTAPSSQHGLKI</sequence>
<dbReference type="Gene3D" id="1.20.1250.20">
    <property type="entry name" value="MFS general substrate transporter like domains"/>
    <property type="match status" value="2"/>
</dbReference>
<evidence type="ECO:0000256" key="5">
    <source>
        <dbReference type="ARBA" id="ARBA00023136"/>
    </source>
</evidence>
<keyword evidence="4 9" id="KW-1133">Transmembrane helix</keyword>
<keyword evidence="6" id="KW-0325">Glycoprotein</keyword>
<evidence type="ECO:0000256" key="7">
    <source>
        <dbReference type="ARBA" id="ARBA00040302"/>
    </source>
</evidence>
<dbReference type="InterPro" id="IPR051617">
    <property type="entry name" value="UNC-93-like_regulator"/>
</dbReference>
<evidence type="ECO:0000256" key="4">
    <source>
        <dbReference type="ARBA" id="ARBA00022989"/>
    </source>
</evidence>
<dbReference type="Proteomes" id="UP000283509">
    <property type="component" value="Unassembled WGS sequence"/>
</dbReference>
<evidence type="ECO:0000256" key="9">
    <source>
        <dbReference type="SAM" id="Phobius"/>
    </source>
</evidence>
<evidence type="ECO:0000256" key="1">
    <source>
        <dbReference type="ARBA" id="ARBA00004141"/>
    </source>
</evidence>
<evidence type="ECO:0000256" key="2">
    <source>
        <dbReference type="ARBA" id="ARBA00009172"/>
    </source>
</evidence>
<reference evidence="10 11" key="1">
    <citation type="submission" date="2018-04" db="EMBL/GenBank/DDBJ databases">
        <authorList>
            <person name="Zhang X."/>
            <person name="Yuan J."/>
            <person name="Li F."/>
            <person name="Xiang J."/>
        </authorList>
    </citation>
    <scope>NUCLEOTIDE SEQUENCE [LARGE SCALE GENOMIC DNA]</scope>
    <source>
        <tissue evidence="10">Muscle</tissue>
    </source>
</reference>
<dbReference type="GO" id="GO:0016020">
    <property type="term" value="C:membrane"/>
    <property type="evidence" value="ECO:0007669"/>
    <property type="project" value="UniProtKB-SubCell"/>
</dbReference>
<proteinExistence type="inferred from homology"/>
<gene>
    <name evidence="10" type="ORF">C7M84_021994</name>
</gene>